<name>A0A0E9T446_ANGAN</name>
<dbReference type="EMBL" id="GBXM01060136">
    <property type="protein sequence ID" value="JAH48441.1"/>
    <property type="molecule type" value="Transcribed_RNA"/>
</dbReference>
<reference evidence="1" key="2">
    <citation type="journal article" date="2015" name="Fish Shellfish Immunol.">
        <title>Early steps in the European eel (Anguilla anguilla)-Vibrio vulnificus interaction in the gills: Role of the RtxA13 toxin.</title>
        <authorList>
            <person name="Callol A."/>
            <person name="Pajuelo D."/>
            <person name="Ebbesson L."/>
            <person name="Teles M."/>
            <person name="MacKenzie S."/>
            <person name="Amaro C."/>
        </authorList>
    </citation>
    <scope>NUCLEOTIDE SEQUENCE</scope>
</reference>
<proteinExistence type="predicted"/>
<organism evidence="1">
    <name type="scientific">Anguilla anguilla</name>
    <name type="common">European freshwater eel</name>
    <name type="synonym">Muraena anguilla</name>
    <dbReference type="NCBI Taxonomy" id="7936"/>
    <lineage>
        <taxon>Eukaryota</taxon>
        <taxon>Metazoa</taxon>
        <taxon>Chordata</taxon>
        <taxon>Craniata</taxon>
        <taxon>Vertebrata</taxon>
        <taxon>Euteleostomi</taxon>
        <taxon>Actinopterygii</taxon>
        <taxon>Neopterygii</taxon>
        <taxon>Teleostei</taxon>
        <taxon>Anguilliformes</taxon>
        <taxon>Anguillidae</taxon>
        <taxon>Anguilla</taxon>
    </lineage>
</organism>
<dbReference type="AlphaFoldDB" id="A0A0E9T446"/>
<sequence>MAAMGRQLKQSVKVFHSLMLNRRLHPS</sequence>
<protein>
    <submittedName>
        <fullName evidence="1">Uncharacterized protein</fullName>
    </submittedName>
</protein>
<accession>A0A0E9T446</accession>
<reference evidence="1" key="1">
    <citation type="submission" date="2014-11" db="EMBL/GenBank/DDBJ databases">
        <authorList>
            <person name="Amaro Gonzalez C."/>
        </authorList>
    </citation>
    <scope>NUCLEOTIDE SEQUENCE</scope>
</reference>
<dbReference type="EMBL" id="GBXM01056505">
    <property type="protein sequence ID" value="JAH52072.1"/>
    <property type="molecule type" value="Transcribed_RNA"/>
</dbReference>
<evidence type="ECO:0000313" key="1">
    <source>
        <dbReference type="EMBL" id="JAH48441.1"/>
    </source>
</evidence>